<dbReference type="InterPro" id="IPR007138">
    <property type="entry name" value="ABM_dom"/>
</dbReference>
<feature type="domain" description="ABM" evidence="1">
    <location>
        <begin position="2"/>
        <end position="92"/>
    </location>
</feature>
<dbReference type="SUPFAM" id="SSF54909">
    <property type="entry name" value="Dimeric alpha+beta barrel"/>
    <property type="match status" value="1"/>
</dbReference>
<dbReference type="PANTHER" id="PTHR34474:SF4">
    <property type="entry name" value="HEME OXYGENASE (STAPHYLOBILIN-PRODUCING) 1"/>
    <property type="match status" value="1"/>
</dbReference>
<dbReference type="Gene3D" id="3.30.70.100">
    <property type="match status" value="1"/>
</dbReference>
<name>A0A5D0CR76_9BACL</name>
<gene>
    <name evidence="2" type="ORF">FRY98_15515</name>
</gene>
<dbReference type="Pfam" id="PF03992">
    <property type="entry name" value="ABM"/>
    <property type="match status" value="1"/>
</dbReference>
<dbReference type="PROSITE" id="PS51725">
    <property type="entry name" value="ABM"/>
    <property type="match status" value="1"/>
</dbReference>
<organism evidence="2 3">
    <name type="scientific">Paenibacillus faecis</name>
    <dbReference type="NCBI Taxonomy" id="862114"/>
    <lineage>
        <taxon>Bacteria</taxon>
        <taxon>Bacillati</taxon>
        <taxon>Bacillota</taxon>
        <taxon>Bacilli</taxon>
        <taxon>Bacillales</taxon>
        <taxon>Paenibacillaceae</taxon>
        <taxon>Paenibacillus</taxon>
    </lineage>
</organism>
<protein>
    <submittedName>
        <fullName evidence="2">Heme oxygenase</fullName>
    </submittedName>
</protein>
<dbReference type="NCBIfam" id="NF009840">
    <property type="entry name" value="PRK13315.1"/>
    <property type="match status" value="1"/>
</dbReference>
<sequence>MVVVTNRIRVKKGMAAAMAPRFTAPGPLDTSKGIVKVEVLLTQNLSDYDELNVNTYWETLGDFEAWKNSDAFKAAHQRPASGASGASGSGEDAKKESPILGSELIIYEVASVKEIG</sequence>
<dbReference type="EMBL" id="VSDO01000003">
    <property type="protein sequence ID" value="TYA12130.1"/>
    <property type="molecule type" value="Genomic_DNA"/>
</dbReference>
<accession>A0A5D0CR76</accession>
<dbReference type="OrthoDB" id="384737at2"/>
<evidence type="ECO:0000313" key="3">
    <source>
        <dbReference type="Proteomes" id="UP000325218"/>
    </source>
</evidence>
<dbReference type="AlphaFoldDB" id="A0A5D0CR76"/>
<comment type="caution">
    <text evidence="2">The sequence shown here is derived from an EMBL/GenBank/DDBJ whole genome shotgun (WGS) entry which is preliminary data.</text>
</comment>
<proteinExistence type="predicted"/>
<evidence type="ECO:0000313" key="2">
    <source>
        <dbReference type="EMBL" id="TYA12130.1"/>
    </source>
</evidence>
<dbReference type="RefSeq" id="WP_148453547.1">
    <property type="nucleotide sequence ID" value="NZ_VSDO01000003.1"/>
</dbReference>
<dbReference type="Proteomes" id="UP000325218">
    <property type="component" value="Unassembled WGS sequence"/>
</dbReference>
<reference evidence="2 3" key="1">
    <citation type="submission" date="2019-08" db="EMBL/GenBank/DDBJ databases">
        <title>Genome sequencing of Paenibacillus faecis DSM 23593(T).</title>
        <authorList>
            <person name="Kook J.-K."/>
            <person name="Park S.-N."/>
            <person name="Lim Y.K."/>
        </authorList>
    </citation>
    <scope>NUCLEOTIDE SEQUENCE [LARGE SCALE GENOMIC DNA]</scope>
    <source>
        <strain evidence="2 3">DSM 23593</strain>
    </source>
</reference>
<keyword evidence="3" id="KW-1185">Reference proteome</keyword>
<dbReference type="InterPro" id="IPR050404">
    <property type="entry name" value="Heme-degrading_MO"/>
</dbReference>
<evidence type="ECO:0000259" key="1">
    <source>
        <dbReference type="PROSITE" id="PS51725"/>
    </source>
</evidence>
<dbReference type="PANTHER" id="PTHR34474">
    <property type="entry name" value="SIGNAL TRANSDUCTION PROTEIN TRAP"/>
    <property type="match status" value="1"/>
</dbReference>
<dbReference type="InterPro" id="IPR011008">
    <property type="entry name" value="Dimeric_a/b-barrel"/>
</dbReference>